<dbReference type="EMBL" id="CP101620">
    <property type="protein sequence ID" value="UTY38109.1"/>
    <property type="molecule type" value="Genomic_DNA"/>
</dbReference>
<keyword evidence="3" id="KW-1185">Reference proteome</keyword>
<dbReference type="Gene3D" id="2.10.270.10">
    <property type="entry name" value="Cholin Binding"/>
    <property type="match status" value="2"/>
</dbReference>
<reference evidence="2" key="1">
    <citation type="submission" date="2022-07" db="EMBL/GenBank/DDBJ databases">
        <title>Faecal culturing of patients with breast cancer.</title>
        <authorList>
            <person name="Teng N.M.Y."/>
            <person name="Kiu R."/>
            <person name="Evans R."/>
            <person name="Baker D.J."/>
            <person name="Zenner C."/>
            <person name="Robinson S.D."/>
            <person name="Hall L.J."/>
        </authorList>
    </citation>
    <scope>NUCLEOTIDE SEQUENCE</scope>
    <source>
        <strain evidence="2">LH1062</strain>
    </source>
</reference>
<evidence type="ECO:0000313" key="2">
    <source>
        <dbReference type="EMBL" id="UTY38109.1"/>
    </source>
</evidence>
<evidence type="ECO:0000256" key="1">
    <source>
        <dbReference type="ARBA" id="ARBA00022737"/>
    </source>
</evidence>
<organism evidence="2 3">
    <name type="scientific">Allocoprobacillus halotolerans</name>
    <dbReference type="NCBI Taxonomy" id="2944914"/>
    <lineage>
        <taxon>Bacteria</taxon>
        <taxon>Bacillati</taxon>
        <taxon>Bacillota</taxon>
        <taxon>Erysipelotrichia</taxon>
        <taxon>Erysipelotrichales</taxon>
        <taxon>Erysipelotrichaceae</taxon>
        <taxon>Allocoprobacillus</taxon>
    </lineage>
</organism>
<dbReference type="Pfam" id="PF19127">
    <property type="entry name" value="Choline_bind_3"/>
    <property type="match status" value="1"/>
</dbReference>
<evidence type="ECO:0008006" key="4">
    <source>
        <dbReference type="Google" id="ProtNLM"/>
    </source>
</evidence>
<proteinExistence type="predicted"/>
<dbReference type="Proteomes" id="UP001060112">
    <property type="component" value="Chromosome"/>
</dbReference>
<accession>A0ABY5HYI1</accession>
<gene>
    <name evidence="2" type="ORF">NMU03_10440</name>
</gene>
<dbReference type="SUPFAM" id="SSF69360">
    <property type="entry name" value="Cell wall binding repeat"/>
    <property type="match status" value="1"/>
</dbReference>
<dbReference type="InterPro" id="IPR018337">
    <property type="entry name" value="Cell_wall/Cho-bd_repeat"/>
</dbReference>
<dbReference type="RefSeq" id="WP_290138200.1">
    <property type="nucleotide sequence ID" value="NZ_CP101620.1"/>
</dbReference>
<evidence type="ECO:0000313" key="3">
    <source>
        <dbReference type="Proteomes" id="UP001060112"/>
    </source>
</evidence>
<name>A0ABY5HYI1_9FIRM</name>
<sequence>MLFCLSIIGYYTIVSAKSNDVINNVISITSKSITYEIVETENGRYYYKDGKLIKGYIETDDGKIYYADEETGKLLTGMQTTKKGTYYFCSDGTVLKGKVAKVNGKRYLFSETDGKLRKGYSALSDGRKYYSDKTTGELQIGMISINDTTTYYFLADGTAAKNSIRTINNRKYYFGDTGNIKKVTFKHQMVKFIVEMRQMGILLQVCKQQQLEHIIFVIMVLL</sequence>
<dbReference type="Pfam" id="PF01473">
    <property type="entry name" value="Choline_bind_1"/>
    <property type="match status" value="1"/>
</dbReference>
<protein>
    <recommendedName>
        <fullName evidence="4">Cell wall binding repeat protein</fullName>
    </recommendedName>
</protein>
<keyword evidence="1" id="KW-0677">Repeat</keyword>